<protein>
    <submittedName>
        <fullName evidence="2">Uncharacterized protein</fullName>
    </submittedName>
</protein>
<dbReference type="RefSeq" id="WP_053780332.1">
    <property type="nucleotide sequence ID" value="NZ_LITU01000050.1"/>
</dbReference>
<keyword evidence="1" id="KW-0812">Transmembrane</keyword>
<reference evidence="2 3" key="1">
    <citation type="submission" date="2015-08" db="EMBL/GenBank/DDBJ databases">
        <title>Draft genome sequence of cellulolytic and xylanolytic Paenibacillus sp. A59, isolated from a decaying forest soil from Patagonia, Argentina.</title>
        <authorList>
            <person name="Ghio S."/>
            <person name="Caceres A.M."/>
            <person name="Talia P."/>
            <person name="Grasso D."/>
            <person name="Campos E."/>
        </authorList>
    </citation>
    <scope>NUCLEOTIDE SEQUENCE [LARGE SCALE GENOMIC DNA]</scope>
    <source>
        <strain evidence="2 3">A59</strain>
    </source>
</reference>
<name>A0A0N0C573_9BACL</name>
<keyword evidence="1" id="KW-1133">Transmembrane helix</keyword>
<dbReference type="PATRIC" id="fig|1705561.3.peg.1474"/>
<accession>A0A0N0C573</accession>
<organism evidence="2 3">
    <name type="scientific">Paenibacillus xylanivorans</name>
    <dbReference type="NCBI Taxonomy" id="1705561"/>
    <lineage>
        <taxon>Bacteria</taxon>
        <taxon>Bacillati</taxon>
        <taxon>Bacillota</taxon>
        <taxon>Bacilli</taxon>
        <taxon>Bacillales</taxon>
        <taxon>Paenibacillaceae</taxon>
        <taxon>Paenibacillus</taxon>
    </lineage>
</organism>
<evidence type="ECO:0000313" key="2">
    <source>
        <dbReference type="EMBL" id="KOY16851.1"/>
    </source>
</evidence>
<dbReference type="Proteomes" id="UP000037688">
    <property type="component" value="Unassembled WGS sequence"/>
</dbReference>
<dbReference type="AlphaFoldDB" id="A0A0N0C573"/>
<evidence type="ECO:0000313" key="3">
    <source>
        <dbReference type="Proteomes" id="UP000037688"/>
    </source>
</evidence>
<dbReference type="OrthoDB" id="2942251at2"/>
<dbReference type="PROSITE" id="PS51257">
    <property type="entry name" value="PROKAR_LIPOPROTEIN"/>
    <property type="match status" value="1"/>
</dbReference>
<keyword evidence="3" id="KW-1185">Reference proteome</keyword>
<dbReference type="EMBL" id="LITU01000050">
    <property type="protein sequence ID" value="KOY16851.1"/>
    <property type="molecule type" value="Genomic_DNA"/>
</dbReference>
<evidence type="ECO:0000256" key="1">
    <source>
        <dbReference type="SAM" id="Phobius"/>
    </source>
</evidence>
<proteinExistence type="predicted"/>
<sequence length="125" mass="13938">MKSIPISILLASVILGISFIVGCLLLSNQGRSSESTQAVEQAVPNNKKTLMTIQETAEYLSMTKEQVMDIIKAEQGSFSASGFFEGKMFPFIKVQDQFLVSRIELELWAQDASSSHRRYINGQMQ</sequence>
<keyword evidence="1" id="KW-0472">Membrane</keyword>
<gene>
    <name evidence="2" type="ORF">AMS66_08215</name>
</gene>
<comment type="caution">
    <text evidence="2">The sequence shown here is derived from an EMBL/GenBank/DDBJ whole genome shotgun (WGS) entry which is preliminary data.</text>
</comment>
<feature type="transmembrane region" description="Helical" evidence="1">
    <location>
        <begin position="6"/>
        <end position="26"/>
    </location>
</feature>